<dbReference type="InterPro" id="IPR036388">
    <property type="entry name" value="WH-like_DNA-bd_sf"/>
</dbReference>
<name>A0A511DNJ8_9PSEU</name>
<dbReference type="SUPFAM" id="SSF46785">
    <property type="entry name" value="Winged helix' DNA-binding domain"/>
    <property type="match status" value="1"/>
</dbReference>
<dbReference type="GO" id="GO:0003700">
    <property type="term" value="F:DNA-binding transcription factor activity"/>
    <property type="evidence" value="ECO:0007669"/>
    <property type="project" value="InterPro"/>
</dbReference>
<keyword evidence="6" id="KW-1185">Reference proteome</keyword>
<evidence type="ECO:0000256" key="2">
    <source>
        <dbReference type="ARBA" id="ARBA00023125"/>
    </source>
</evidence>
<dbReference type="InterPro" id="IPR008920">
    <property type="entry name" value="TF_FadR/GntR_C"/>
</dbReference>
<dbReference type="Pfam" id="PF00392">
    <property type="entry name" value="GntR"/>
    <property type="match status" value="1"/>
</dbReference>
<evidence type="ECO:0000313" key="5">
    <source>
        <dbReference type="EMBL" id="GEL26392.1"/>
    </source>
</evidence>
<evidence type="ECO:0000313" key="6">
    <source>
        <dbReference type="Proteomes" id="UP000321685"/>
    </source>
</evidence>
<proteinExistence type="predicted"/>
<dbReference type="Proteomes" id="UP000321685">
    <property type="component" value="Unassembled WGS sequence"/>
</dbReference>
<dbReference type="SUPFAM" id="SSF48008">
    <property type="entry name" value="GntR ligand-binding domain-like"/>
    <property type="match status" value="1"/>
</dbReference>
<keyword evidence="3" id="KW-0804">Transcription</keyword>
<evidence type="ECO:0000259" key="4">
    <source>
        <dbReference type="PROSITE" id="PS50949"/>
    </source>
</evidence>
<dbReference type="InterPro" id="IPR011711">
    <property type="entry name" value="GntR_C"/>
</dbReference>
<evidence type="ECO:0000256" key="3">
    <source>
        <dbReference type="ARBA" id="ARBA00023163"/>
    </source>
</evidence>
<dbReference type="AlphaFoldDB" id="A0A511DNJ8"/>
<keyword evidence="2" id="KW-0238">DNA-binding</keyword>
<dbReference type="Pfam" id="PF07729">
    <property type="entry name" value="FCD"/>
    <property type="match status" value="1"/>
</dbReference>
<accession>A0A511DNJ8</accession>
<dbReference type="PANTHER" id="PTHR43537">
    <property type="entry name" value="TRANSCRIPTIONAL REGULATOR, GNTR FAMILY"/>
    <property type="match status" value="1"/>
</dbReference>
<dbReference type="PRINTS" id="PR00035">
    <property type="entry name" value="HTHGNTR"/>
</dbReference>
<dbReference type="Gene3D" id="1.10.10.10">
    <property type="entry name" value="Winged helix-like DNA-binding domain superfamily/Winged helix DNA-binding domain"/>
    <property type="match status" value="1"/>
</dbReference>
<dbReference type="CDD" id="cd07377">
    <property type="entry name" value="WHTH_GntR"/>
    <property type="match status" value="1"/>
</dbReference>
<dbReference type="Gene3D" id="1.20.120.530">
    <property type="entry name" value="GntR ligand-binding domain-like"/>
    <property type="match status" value="1"/>
</dbReference>
<gene>
    <name evidence="5" type="ORF">PSU4_53460</name>
</gene>
<dbReference type="InterPro" id="IPR000524">
    <property type="entry name" value="Tscrpt_reg_HTH_GntR"/>
</dbReference>
<sequence>MLSYKDWHTLGRTAVVDSVEAAVAPPLPRNGGGRAAKTIDERGVRAIISSDATSHSQERPPRRRVEKIAERVARSIARDIVDRGLTPGSRLPLEADMIAEHNVARASLREALRILEVQGLVVIRGGPGGGPVVGGASASDFAKMATLHLQAAGSTFRELVNARLVLEPVLVAEAAKRAEPEVIAEMRTAVGGDISDTSSSTYIRRASDFHTIVLSGSGNSVLTLVATSIKEAWYGRVTGMMFPDDERDHVESDHSAIIDAIEAHDAPRAEALMRRHLEEYVRYCELRYPGVLDEIVEWR</sequence>
<dbReference type="PANTHER" id="PTHR43537:SF44">
    <property type="entry name" value="GNTR FAMILY REGULATORY PROTEIN"/>
    <property type="match status" value="1"/>
</dbReference>
<dbReference type="GO" id="GO:0003677">
    <property type="term" value="F:DNA binding"/>
    <property type="evidence" value="ECO:0007669"/>
    <property type="project" value="UniProtKB-KW"/>
</dbReference>
<dbReference type="EMBL" id="BJVJ01000088">
    <property type="protein sequence ID" value="GEL26392.1"/>
    <property type="molecule type" value="Genomic_DNA"/>
</dbReference>
<keyword evidence="1" id="KW-0805">Transcription regulation</keyword>
<dbReference type="SMART" id="SM00345">
    <property type="entry name" value="HTH_GNTR"/>
    <property type="match status" value="1"/>
</dbReference>
<dbReference type="SMART" id="SM00895">
    <property type="entry name" value="FCD"/>
    <property type="match status" value="1"/>
</dbReference>
<organism evidence="5 6">
    <name type="scientific">Pseudonocardia sulfidoxydans NBRC 16205</name>
    <dbReference type="NCBI Taxonomy" id="1223511"/>
    <lineage>
        <taxon>Bacteria</taxon>
        <taxon>Bacillati</taxon>
        <taxon>Actinomycetota</taxon>
        <taxon>Actinomycetes</taxon>
        <taxon>Pseudonocardiales</taxon>
        <taxon>Pseudonocardiaceae</taxon>
        <taxon>Pseudonocardia</taxon>
    </lineage>
</organism>
<evidence type="ECO:0000256" key="1">
    <source>
        <dbReference type="ARBA" id="ARBA00023015"/>
    </source>
</evidence>
<protein>
    <recommendedName>
        <fullName evidence="4">HTH gntR-type domain-containing protein</fullName>
    </recommendedName>
</protein>
<reference evidence="5 6" key="1">
    <citation type="submission" date="2019-07" db="EMBL/GenBank/DDBJ databases">
        <title>Whole genome shotgun sequence of Pseudonocardia sulfidoxydans NBRC 16205.</title>
        <authorList>
            <person name="Hosoyama A."/>
            <person name="Uohara A."/>
            <person name="Ohji S."/>
            <person name="Ichikawa N."/>
        </authorList>
    </citation>
    <scope>NUCLEOTIDE SEQUENCE [LARGE SCALE GENOMIC DNA]</scope>
    <source>
        <strain evidence="5 6">NBRC 16205</strain>
    </source>
</reference>
<feature type="domain" description="HTH gntR-type" evidence="4">
    <location>
        <begin position="66"/>
        <end position="136"/>
    </location>
</feature>
<comment type="caution">
    <text evidence="5">The sequence shown here is derived from an EMBL/GenBank/DDBJ whole genome shotgun (WGS) entry which is preliminary data.</text>
</comment>
<dbReference type="InterPro" id="IPR036390">
    <property type="entry name" value="WH_DNA-bd_sf"/>
</dbReference>
<dbReference type="PROSITE" id="PS50949">
    <property type="entry name" value="HTH_GNTR"/>
    <property type="match status" value="1"/>
</dbReference>